<comment type="caution">
    <text evidence="2">The sequence shown here is derived from an EMBL/GenBank/DDBJ whole genome shotgun (WGS) entry which is preliminary data.</text>
</comment>
<evidence type="ECO:0000313" key="2">
    <source>
        <dbReference type="EMBL" id="TQD33622.1"/>
    </source>
</evidence>
<sequence length="131" mass="14650">MKRIIAIFTFLFIAGYNLNAQAKMDFEQETIDYGEVAYKSDGVRVFKFTNTGDEPLIIKEVKSTCGCTVPKKPKDAIAPGASGEIEVKYDTSRQGPIRKTVTVYSNAEKSPYPLKIKGYVQKKDTKSILEK</sequence>
<protein>
    <submittedName>
        <fullName evidence="2">DUF1573 domain-containing protein</fullName>
    </submittedName>
</protein>
<accession>A0A507ZIT8</accession>
<dbReference type="OrthoDB" id="826619at2"/>
<gene>
    <name evidence="2" type="ORF">FKR84_12920</name>
</gene>
<keyword evidence="1" id="KW-0732">Signal</keyword>
<feature type="signal peptide" evidence="1">
    <location>
        <begin position="1"/>
        <end position="22"/>
    </location>
</feature>
<dbReference type="EMBL" id="VIAR01000018">
    <property type="protein sequence ID" value="TQD33622.1"/>
    <property type="molecule type" value="Genomic_DNA"/>
</dbReference>
<keyword evidence="3" id="KW-1185">Reference proteome</keyword>
<dbReference type="Pfam" id="PF07610">
    <property type="entry name" value="DUF1573"/>
    <property type="match status" value="1"/>
</dbReference>
<dbReference type="PANTHER" id="PTHR37833:SF1">
    <property type="entry name" value="SIGNAL PEPTIDE PROTEIN"/>
    <property type="match status" value="1"/>
</dbReference>
<evidence type="ECO:0000313" key="3">
    <source>
        <dbReference type="Proteomes" id="UP000317169"/>
    </source>
</evidence>
<name>A0A507ZIT8_9FLAO</name>
<dbReference type="AlphaFoldDB" id="A0A507ZIT8"/>
<dbReference type="Gene3D" id="2.60.40.10">
    <property type="entry name" value="Immunoglobulins"/>
    <property type="match status" value="1"/>
</dbReference>
<organism evidence="2 3">
    <name type="scientific">Haloflavibacter putidus</name>
    <dbReference type="NCBI Taxonomy" id="2576776"/>
    <lineage>
        <taxon>Bacteria</taxon>
        <taxon>Pseudomonadati</taxon>
        <taxon>Bacteroidota</taxon>
        <taxon>Flavobacteriia</taxon>
        <taxon>Flavobacteriales</taxon>
        <taxon>Flavobacteriaceae</taxon>
        <taxon>Haloflavibacter</taxon>
    </lineage>
</organism>
<dbReference type="Proteomes" id="UP000317169">
    <property type="component" value="Unassembled WGS sequence"/>
</dbReference>
<dbReference type="InterPro" id="IPR013783">
    <property type="entry name" value="Ig-like_fold"/>
</dbReference>
<evidence type="ECO:0000256" key="1">
    <source>
        <dbReference type="SAM" id="SignalP"/>
    </source>
</evidence>
<proteinExistence type="predicted"/>
<feature type="chain" id="PRO_5021287076" evidence="1">
    <location>
        <begin position="23"/>
        <end position="131"/>
    </location>
</feature>
<reference evidence="2 3" key="1">
    <citation type="submission" date="2019-06" db="EMBL/GenBank/DDBJ databases">
        <title>Flavibacter putida gen. nov., sp. nov., a novel marine bacterium of the family Flavobacteriaceae isolated from coastal seawater.</title>
        <authorList>
            <person name="Feng X."/>
        </authorList>
    </citation>
    <scope>NUCLEOTIDE SEQUENCE [LARGE SCALE GENOMIC DNA]</scope>
    <source>
        <strain evidence="2 3">PLHSN227</strain>
    </source>
</reference>
<dbReference type="PANTHER" id="PTHR37833">
    <property type="entry name" value="LIPOPROTEIN-RELATED"/>
    <property type="match status" value="1"/>
</dbReference>
<dbReference type="InterPro" id="IPR011467">
    <property type="entry name" value="DUF1573"/>
</dbReference>
<dbReference type="RefSeq" id="WP_141422736.1">
    <property type="nucleotide sequence ID" value="NZ_VIAR01000018.1"/>
</dbReference>